<dbReference type="SUPFAM" id="SSF52540">
    <property type="entry name" value="P-loop containing nucleoside triphosphate hydrolases"/>
    <property type="match status" value="1"/>
</dbReference>
<dbReference type="PROSITE" id="PS00662">
    <property type="entry name" value="T2SP_E"/>
    <property type="match status" value="1"/>
</dbReference>
<dbReference type="PANTHER" id="PTHR30258:SF2">
    <property type="entry name" value="COMG OPERON PROTEIN 1"/>
    <property type="match status" value="1"/>
</dbReference>
<dbReference type="EMBL" id="FPHM01000316">
    <property type="protein sequence ID" value="SFV71795.1"/>
    <property type="molecule type" value="Genomic_DNA"/>
</dbReference>
<evidence type="ECO:0000259" key="3">
    <source>
        <dbReference type="PROSITE" id="PS00662"/>
    </source>
</evidence>
<dbReference type="AlphaFoldDB" id="A0A1W1D1E3"/>
<accession>A0A1W1D1E3</accession>
<dbReference type="InterPro" id="IPR001482">
    <property type="entry name" value="T2SS/T4SS_dom"/>
</dbReference>
<dbReference type="GO" id="GO:0005886">
    <property type="term" value="C:plasma membrane"/>
    <property type="evidence" value="ECO:0007669"/>
    <property type="project" value="TreeGrafter"/>
</dbReference>
<dbReference type="InterPro" id="IPR003593">
    <property type="entry name" value="AAA+_ATPase"/>
</dbReference>
<dbReference type="PANTHER" id="PTHR30258">
    <property type="entry name" value="TYPE II SECRETION SYSTEM PROTEIN GSPE-RELATED"/>
    <property type="match status" value="1"/>
</dbReference>
<dbReference type="SMART" id="SM00382">
    <property type="entry name" value="AAA"/>
    <property type="match status" value="1"/>
</dbReference>
<evidence type="ECO:0000256" key="1">
    <source>
        <dbReference type="ARBA" id="ARBA00022741"/>
    </source>
</evidence>
<evidence type="ECO:0000313" key="4">
    <source>
        <dbReference type="EMBL" id="SFV71795.1"/>
    </source>
</evidence>
<gene>
    <name evidence="4" type="ORF">MNB_SV-13-1776</name>
</gene>
<dbReference type="Gene3D" id="3.30.450.90">
    <property type="match status" value="1"/>
</dbReference>
<dbReference type="Pfam" id="PF00437">
    <property type="entry name" value="T2SSE"/>
    <property type="match status" value="1"/>
</dbReference>
<organism evidence="4">
    <name type="scientific">hydrothermal vent metagenome</name>
    <dbReference type="NCBI Taxonomy" id="652676"/>
    <lineage>
        <taxon>unclassified sequences</taxon>
        <taxon>metagenomes</taxon>
        <taxon>ecological metagenomes</taxon>
    </lineage>
</organism>
<dbReference type="InterPro" id="IPR027417">
    <property type="entry name" value="P-loop_NTPase"/>
</dbReference>
<feature type="domain" description="Bacterial type II secretion system protein E" evidence="3">
    <location>
        <begin position="331"/>
        <end position="345"/>
    </location>
</feature>
<proteinExistence type="predicted"/>
<keyword evidence="2" id="KW-0067">ATP-binding</keyword>
<keyword evidence="1" id="KW-0547">Nucleotide-binding</keyword>
<dbReference type="FunFam" id="3.30.450.90:FF:000001">
    <property type="entry name" value="Type II secretion system ATPase GspE"/>
    <property type="match status" value="1"/>
</dbReference>
<name>A0A1W1D1E3_9ZZZZ</name>
<dbReference type="Gene3D" id="3.40.50.300">
    <property type="entry name" value="P-loop containing nucleotide triphosphate hydrolases"/>
    <property type="match status" value="1"/>
</dbReference>
<reference evidence="4" key="1">
    <citation type="submission" date="2016-10" db="EMBL/GenBank/DDBJ databases">
        <authorList>
            <person name="de Groot N.N."/>
        </authorList>
    </citation>
    <scope>NUCLEOTIDE SEQUENCE</scope>
</reference>
<sequence>MLVESKMIQLPLLENVDLEPLWSEGVNNKLAMKHNLLFAKIDGTPSVILENRNLAMALNHLSTLDINYPIVQLDSGSFERLLQKFKEIQTGSDFENVDTTSSDDIIEVESDLLDFIRNSQDLLSNEESAPVVKLVNSLFFQAIKKGASDIHIETLEKKGEVRLRINGALKKHLDIDKNITSLVISRIKVISNLDISEKRVPQDGRTQVSISGNSLDIRVSVLPTYHGERVVMRLLMTSESIPTLKTLGFSDDITKDLNRLLTHPHGMILVTGPTGSGKSTTLHACLQHIATPDKNIITVEDPVEYNAENVNQIQVNTKVGLTFAAGLRSILRQDPDIIMVGEIRDSETADISLRSALTGHLMLSTLHTNDSTSAISRLMDMGIEDFLLTSTLLGVLAQRLTRKLCTNCKKPTQLAPTVLQELSLPERVYFKASGCTECDFTGYKGRQAVGELFIMNDAVKEMMKDGLNDHQIRIQMKKLGMKTIADKLKDMLIAGETSYEEAIRIGIMED</sequence>
<protein>
    <submittedName>
        <fullName evidence="4">Type IV fimbrial assembly, ATPase PilB</fullName>
    </submittedName>
</protein>
<evidence type="ECO:0000256" key="2">
    <source>
        <dbReference type="ARBA" id="ARBA00022840"/>
    </source>
</evidence>
<dbReference type="GO" id="GO:0005524">
    <property type="term" value="F:ATP binding"/>
    <property type="evidence" value="ECO:0007669"/>
    <property type="project" value="UniProtKB-KW"/>
</dbReference>
<dbReference type="GO" id="GO:0016887">
    <property type="term" value="F:ATP hydrolysis activity"/>
    <property type="evidence" value="ECO:0007669"/>
    <property type="project" value="TreeGrafter"/>
</dbReference>
<dbReference type="CDD" id="cd01129">
    <property type="entry name" value="PulE-GspE-like"/>
    <property type="match status" value="1"/>
</dbReference>